<dbReference type="PANTHER" id="PTHR43319">
    <property type="entry name" value="BETA-LACTAMASE-RELATED"/>
    <property type="match status" value="1"/>
</dbReference>
<evidence type="ECO:0000259" key="2">
    <source>
        <dbReference type="Pfam" id="PF00144"/>
    </source>
</evidence>
<comment type="caution">
    <text evidence="3">The sequence shown here is derived from an EMBL/GenBank/DDBJ whole genome shotgun (WGS) entry which is preliminary data.</text>
</comment>
<reference evidence="3" key="1">
    <citation type="submission" date="2021-02" db="EMBL/GenBank/DDBJ databases">
        <authorList>
            <person name="Nowell W R."/>
        </authorList>
    </citation>
    <scope>NUCLEOTIDE SEQUENCE</scope>
</reference>
<evidence type="ECO:0000313" key="3">
    <source>
        <dbReference type="EMBL" id="CAF3722558.1"/>
    </source>
</evidence>
<name>A0A818W9D4_9BILA</name>
<dbReference type="PANTHER" id="PTHR43319:SF3">
    <property type="entry name" value="BETA-LACTAMASE-RELATED DOMAIN-CONTAINING PROTEIN"/>
    <property type="match status" value="1"/>
</dbReference>
<dbReference type="EMBL" id="CAJOAX010001518">
    <property type="protein sequence ID" value="CAF3722558.1"/>
    <property type="molecule type" value="Genomic_DNA"/>
</dbReference>
<keyword evidence="1" id="KW-1133">Transmembrane helix</keyword>
<dbReference type="AlphaFoldDB" id="A0A818W9D4"/>
<proteinExistence type="predicted"/>
<keyword evidence="1" id="KW-0472">Membrane</keyword>
<dbReference type="Proteomes" id="UP000663823">
    <property type="component" value="Unassembled WGS sequence"/>
</dbReference>
<dbReference type="InterPro" id="IPR001466">
    <property type="entry name" value="Beta-lactam-related"/>
</dbReference>
<sequence length="468" mass="52853">MFDEEYTVSGHCAVSWEVIRDLFRQNFIDHLDIGATLCIYYQEKCVVDLAGGWFDFENHTRPYTHDTLQMIYSTGKGVMATALALCVQRGLLDYEERIATYWPEFGQNGKKNVKVKDLLSHRAGLVVIDDDDGLLKVEDTLDDPTKITHLLAKQKPYWEPDVGGHGYHALTFGYLVSELIRRVDFVKHRSMGQFIQEEIAQAIGDCEYFVGNCLPDQYQIRVSPCIPPRKTASVENQSELSQLQTRIFTLNGLIPSSPINGKDKHLSPINGFTNARSLARIYASLLFTESLITSKTLAKAILNNTPENEPDQILSHMTTKFSQGGYMLDSTVVKDFGKCFGHWGIEKALPMLVLGVSCILAVAIIFGILCGNMIRARRKIEKIQHENEEKKEQYPIYIIASQSQNSIKLPISTNNNKINNTNQSAAILSSTTKINEYRSSSSRMEIALDPTFKIHPYHLCSFKRIVEL</sequence>
<feature type="domain" description="Beta-lactamase-related" evidence="2">
    <location>
        <begin position="24"/>
        <end position="300"/>
    </location>
</feature>
<protein>
    <recommendedName>
        <fullName evidence="2">Beta-lactamase-related domain-containing protein</fullName>
    </recommendedName>
</protein>
<dbReference type="InterPro" id="IPR052907">
    <property type="entry name" value="Beta-lactamase/esterase"/>
</dbReference>
<evidence type="ECO:0000256" key="1">
    <source>
        <dbReference type="SAM" id="Phobius"/>
    </source>
</evidence>
<feature type="transmembrane region" description="Helical" evidence="1">
    <location>
        <begin position="348"/>
        <end position="374"/>
    </location>
</feature>
<gene>
    <name evidence="3" type="ORF">OTI717_LOCUS13921</name>
</gene>
<keyword evidence="1" id="KW-0812">Transmembrane</keyword>
<accession>A0A818W9D4</accession>
<evidence type="ECO:0000313" key="4">
    <source>
        <dbReference type="Proteomes" id="UP000663823"/>
    </source>
</evidence>
<dbReference type="SUPFAM" id="SSF56601">
    <property type="entry name" value="beta-lactamase/transpeptidase-like"/>
    <property type="match status" value="1"/>
</dbReference>
<dbReference type="InterPro" id="IPR012338">
    <property type="entry name" value="Beta-lactam/transpept-like"/>
</dbReference>
<dbReference type="Pfam" id="PF00144">
    <property type="entry name" value="Beta-lactamase"/>
    <property type="match status" value="1"/>
</dbReference>
<dbReference type="Gene3D" id="3.40.710.10">
    <property type="entry name" value="DD-peptidase/beta-lactamase superfamily"/>
    <property type="match status" value="1"/>
</dbReference>
<organism evidence="3 4">
    <name type="scientific">Rotaria sordida</name>
    <dbReference type="NCBI Taxonomy" id="392033"/>
    <lineage>
        <taxon>Eukaryota</taxon>
        <taxon>Metazoa</taxon>
        <taxon>Spiralia</taxon>
        <taxon>Gnathifera</taxon>
        <taxon>Rotifera</taxon>
        <taxon>Eurotatoria</taxon>
        <taxon>Bdelloidea</taxon>
        <taxon>Philodinida</taxon>
        <taxon>Philodinidae</taxon>
        <taxon>Rotaria</taxon>
    </lineage>
</organism>